<gene>
    <name evidence="1" type="ORF">CODIS_00010</name>
</gene>
<dbReference type="AlphaFoldDB" id="A0A7Z1AHB7"/>
<keyword evidence="2" id="KW-1185">Reference proteome</keyword>
<reference evidence="1 2" key="1">
    <citation type="submission" date="2016-06" db="EMBL/GenBank/DDBJ databases">
        <title>Genome sequence of endosymbiont of Candidatus Endolucinida thiodiazotropha.</title>
        <authorList>
            <person name="Poehlein A."/>
            <person name="Koenig S."/>
            <person name="Heiden S.E."/>
            <person name="Thuermer A."/>
            <person name="Voget S."/>
            <person name="Daniel R."/>
            <person name="Markert S."/>
            <person name="Gros O."/>
            <person name="Schweder T."/>
        </authorList>
    </citation>
    <scope>NUCLEOTIDE SEQUENCE [LARGE SCALE GENOMIC DNA]</scope>
    <source>
        <strain evidence="1 2">COS</strain>
    </source>
</reference>
<dbReference type="EMBL" id="MARB01000001">
    <property type="protein sequence ID" value="ODJ89443.1"/>
    <property type="molecule type" value="Genomic_DNA"/>
</dbReference>
<evidence type="ECO:0000313" key="1">
    <source>
        <dbReference type="EMBL" id="ODJ89443.1"/>
    </source>
</evidence>
<protein>
    <submittedName>
        <fullName evidence="1">Uncharacterized protein</fullName>
    </submittedName>
</protein>
<accession>A0A7Z1AHB7</accession>
<dbReference type="Proteomes" id="UP000094769">
    <property type="component" value="Unassembled WGS sequence"/>
</dbReference>
<name>A0A7Z1AHB7_9GAMM</name>
<sequence>MSPNGLKAPPELEAITTLTQESVTNRWLSRSKFRTTAPISNAVDRLSRKGDRKKVVIPIVQKRCL</sequence>
<evidence type="ECO:0000313" key="2">
    <source>
        <dbReference type="Proteomes" id="UP000094769"/>
    </source>
</evidence>
<organism evidence="1 2">
    <name type="scientific">Candidatus Thiodiazotropha endolucinida</name>
    <dbReference type="NCBI Taxonomy" id="1655433"/>
    <lineage>
        <taxon>Bacteria</taxon>
        <taxon>Pseudomonadati</taxon>
        <taxon>Pseudomonadota</taxon>
        <taxon>Gammaproteobacteria</taxon>
        <taxon>Chromatiales</taxon>
        <taxon>Sedimenticolaceae</taxon>
        <taxon>Candidatus Thiodiazotropha</taxon>
    </lineage>
</organism>
<comment type="caution">
    <text evidence="1">The sequence shown here is derived from an EMBL/GenBank/DDBJ whole genome shotgun (WGS) entry which is preliminary data.</text>
</comment>
<proteinExistence type="predicted"/>